<dbReference type="GO" id="GO:0008998">
    <property type="term" value="F:ribonucleoside-triphosphate reductase (thioredoxin) activity"/>
    <property type="evidence" value="ECO:0007669"/>
    <property type="project" value="InterPro"/>
</dbReference>
<dbReference type="GO" id="GO:0009265">
    <property type="term" value="P:2'-deoxyribonucleotide biosynthetic process"/>
    <property type="evidence" value="ECO:0007669"/>
    <property type="project" value="TreeGrafter"/>
</dbReference>
<organism evidence="5 6">
    <name type="scientific">Dendrosporobacter quercicolus</name>
    <dbReference type="NCBI Taxonomy" id="146817"/>
    <lineage>
        <taxon>Bacteria</taxon>
        <taxon>Bacillati</taxon>
        <taxon>Bacillota</taxon>
        <taxon>Negativicutes</taxon>
        <taxon>Selenomonadales</taxon>
        <taxon>Sporomusaceae</taxon>
        <taxon>Dendrosporobacter</taxon>
    </lineage>
</organism>
<dbReference type="Proteomes" id="UP000214880">
    <property type="component" value="Unassembled WGS sequence"/>
</dbReference>
<keyword evidence="1 3" id="KW-0547">Nucleotide-binding</keyword>
<name>A0A1G9KGA3_9FIRM</name>
<protein>
    <submittedName>
        <fullName evidence="5">Ribonucleoside-triphosphate reductase class III catalytic subunit</fullName>
    </submittedName>
</protein>
<dbReference type="NCBIfam" id="TIGR02487">
    <property type="entry name" value="NrdD"/>
    <property type="match status" value="1"/>
</dbReference>
<evidence type="ECO:0000256" key="3">
    <source>
        <dbReference type="PROSITE-ProRule" id="PRU00492"/>
    </source>
</evidence>
<dbReference type="NCBIfam" id="NF005497">
    <property type="entry name" value="PRK07111.1"/>
    <property type="match status" value="1"/>
</dbReference>
<dbReference type="PANTHER" id="PTHR21075:SF0">
    <property type="entry name" value="ANAEROBIC RIBONUCLEOSIDE-TRIPHOSPHATE REDUCTASE"/>
    <property type="match status" value="1"/>
</dbReference>
<dbReference type="GO" id="GO:0005524">
    <property type="term" value="F:ATP binding"/>
    <property type="evidence" value="ECO:0007669"/>
    <property type="project" value="UniProtKB-UniRule"/>
</dbReference>
<dbReference type="PROSITE" id="PS51161">
    <property type="entry name" value="ATP_CONE"/>
    <property type="match status" value="1"/>
</dbReference>
<feature type="domain" description="ATP-cone" evidence="4">
    <location>
        <begin position="4"/>
        <end position="97"/>
    </location>
</feature>
<sequence length="801" mass="90042">MNNLLVIKRDGRKSEFHTVKVYDAIQKAYTENFDGIVDTKKVKALTEKVVSLITESGKQSISVEEIQDIVEDVLIRSREVAVAKKYIGYRAQRTQIREANMRLMLEYKDITFKDAEQVDSKRENANVDGNTAMGTMLQYGATGSKQFVIHHILKNAHALAHQEGVIHIHDMDFEAIGTLTCCQIDIHKLFKNGFSTGHGHLREPQDIMSYAALAAIAIQSNQNDQHGGQSIPNFDYGLAPGVAKTFVRLYKDNLTKAVMLQFDSLPEAAVEAIVEKVVDPYQENAEFPRIGETHYALYRESETVRLRAALQEAGVELDEMRTVRLQTTVYRFARNETMKKTYQAMEGFLHNLNTMHSRAGAQVPFSSVNFGTDVSPEGKLVAEQFLLSVERGLGNGETAIFPISIFKVKEGINYNPQDPNYDLFKLSCRVSAKRLFPNFVFLDAPFNLQYYQPGRPETEVATMGCRTRVVGSVFPESDGIVFGRGNLSFTSINLPRLGIKYGIARGEREQPDLTGFYRDLDEVIDLVIAQLLERYEIQKNKKVKNFPFLMGQNIWYGAEQLNWEDRLEEVIKHGTLTAGFIGLAETLKALTGSHHGETAEAQNLGLEIIGHLRRRMDEAANAYQLNFSLIATPAEGLSGRFVKIDHTKFGGIPGVTDREYYTNGFHIPVYFPISASRKIELEAPYHAFTNAGHITYIELDGDMTKNPDAFELVVRKMKESNIGYGSINHPVDRDPACGFTGVIGDICPKCGRKEQGPGSMPFERIRRITGYLVGTMEKWNNGKRAEEKDRVKHLDGRKTHA</sequence>
<dbReference type="InterPro" id="IPR005144">
    <property type="entry name" value="ATP-cone_dom"/>
</dbReference>
<keyword evidence="2 3" id="KW-0067">ATP-binding</keyword>
<dbReference type="GO" id="GO:0006260">
    <property type="term" value="P:DNA replication"/>
    <property type="evidence" value="ECO:0007669"/>
    <property type="project" value="InterPro"/>
</dbReference>
<evidence type="ECO:0000256" key="1">
    <source>
        <dbReference type="ARBA" id="ARBA00022741"/>
    </source>
</evidence>
<dbReference type="EMBL" id="FNHB01000001">
    <property type="protein sequence ID" value="SDL48554.1"/>
    <property type="molecule type" value="Genomic_DNA"/>
</dbReference>
<dbReference type="AlphaFoldDB" id="A0A1G9KGA3"/>
<evidence type="ECO:0000259" key="4">
    <source>
        <dbReference type="PROSITE" id="PS51161"/>
    </source>
</evidence>
<accession>A0A1G9KGA3</accession>
<dbReference type="Gene3D" id="3.20.70.20">
    <property type="match status" value="1"/>
</dbReference>
<proteinExistence type="predicted"/>
<dbReference type="OrthoDB" id="9804622at2"/>
<dbReference type="Pfam" id="PF03477">
    <property type="entry name" value="ATP-cone"/>
    <property type="match status" value="1"/>
</dbReference>
<dbReference type="GO" id="GO:0031250">
    <property type="term" value="C:anaerobic ribonucleoside-triphosphate reductase complex"/>
    <property type="evidence" value="ECO:0007669"/>
    <property type="project" value="TreeGrafter"/>
</dbReference>
<dbReference type="PANTHER" id="PTHR21075">
    <property type="entry name" value="ANAEROBIC RIBONUCLEOSIDE-TRIPHOSPHATE REDUCTASE"/>
    <property type="match status" value="1"/>
</dbReference>
<dbReference type="RefSeq" id="WP_092067070.1">
    <property type="nucleotide sequence ID" value="NZ_FNHB01000001.1"/>
</dbReference>
<evidence type="ECO:0000313" key="5">
    <source>
        <dbReference type="EMBL" id="SDL48554.1"/>
    </source>
</evidence>
<dbReference type="InterPro" id="IPR012833">
    <property type="entry name" value="NrdD"/>
</dbReference>
<gene>
    <name evidence="5" type="ORF">SAMN04488502_10122</name>
</gene>
<keyword evidence="6" id="KW-1185">Reference proteome</keyword>
<evidence type="ECO:0000313" key="6">
    <source>
        <dbReference type="Proteomes" id="UP000214880"/>
    </source>
</evidence>
<dbReference type="GO" id="GO:0004748">
    <property type="term" value="F:ribonucleoside-diphosphate reductase activity, thioredoxin disulfide as acceptor"/>
    <property type="evidence" value="ECO:0007669"/>
    <property type="project" value="TreeGrafter"/>
</dbReference>
<evidence type="ECO:0000256" key="2">
    <source>
        <dbReference type="ARBA" id="ARBA00022840"/>
    </source>
</evidence>
<dbReference type="SUPFAM" id="SSF51998">
    <property type="entry name" value="PFL-like glycyl radical enzymes"/>
    <property type="match status" value="1"/>
</dbReference>
<reference evidence="5 6" key="1">
    <citation type="submission" date="2016-10" db="EMBL/GenBank/DDBJ databases">
        <authorList>
            <person name="de Groot N.N."/>
        </authorList>
    </citation>
    <scope>NUCLEOTIDE SEQUENCE [LARGE SCALE GENOMIC DNA]</scope>
    <source>
        <strain evidence="5 6">DSM 1736</strain>
    </source>
</reference>
<dbReference type="Pfam" id="PF13597">
    <property type="entry name" value="NRDD"/>
    <property type="match status" value="1"/>
</dbReference>
<dbReference type="STRING" id="146817.SAMN04488502_10122"/>